<feature type="transmembrane region" description="Helical" evidence="1">
    <location>
        <begin position="184"/>
        <end position="204"/>
    </location>
</feature>
<sequence length="226" mass="24301">MQNKTIGAILIFGALLYFLFTSFIVGHGIHPLNTLGAIIAITLGIVIFFREEAAETTPSLQPITESQEQPESTLPPTQKVKIFFVSLAFGLFTAIIIALTYLATSAGETLTTILSFAGGVSNIVLPCTLPLVFIIVPLSMGKGYKKGLIMALLFGFGLTLMLAIYGGAIALIGKYLGLDQTTRILYIIAGVAALIFGLATLALIKFEMPSYSKVPAFIQRQPDYFK</sequence>
<evidence type="ECO:0000313" key="2">
    <source>
        <dbReference type="EMBL" id="KKS19348.1"/>
    </source>
</evidence>
<feature type="transmembrane region" description="Helical" evidence="1">
    <location>
        <begin position="7"/>
        <end position="26"/>
    </location>
</feature>
<keyword evidence="1" id="KW-0812">Transmembrane</keyword>
<keyword evidence="1" id="KW-0472">Membrane</keyword>
<organism evidence="2 3">
    <name type="scientific">Candidatus Roizmanbacteria bacterium GW2011_GWC2_41_7</name>
    <dbReference type="NCBI Taxonomy" id="1618487"/>
    <lineage>
        <taxon>Bacteria</taxon>
        <taxon>Candidatus Roizmaniibacteriota</taxon>
    </lineage>
</organism>
<accession>A0A0G1A1V3</accession>
<feature type="transmembrane region" description="Helical" evidence="1">
    <location>
        <begin position="82"/>
        <end position="101"/>
    </location>
</feature>
<dbReference type="Proteomes" id="UP000034371">
    <property type="component" value="Unassembled WGS sequence"/>
</dbReference>
<comment type="caution">
    <text evidence="2">The sequence shown here is derived from an EMBL/GenBank/DDBJ whole genome shotgun (WGS) entry which is preliminary data.</text>
</comment>
<evidence type="ECO:0000313" key="3">
    <source>
        <dbReference type="Proteomes" id="UP000034371"/>
    </source>
</evidence>
<dbReference type="PANTHER" id="PTHR31272:SF9">
    <property type="entry name" value="BLL1027 PROTEIN"/>
    <property type="match status" value="1"/>
</dbReference>
<proteinExistence type="predicted"/>
<evidence type="ECO:0000256" key="1">
    <source>
        <dbReference type="SAM" id="Phobius"/>
    </source>
</evidence>
<feature type="transmembrane region" description="Helical" evidence="1">
    <location>
        <begin position="148"/>
        <end position="172"/>
    </location>
</feature>
<reference evidence="2 3" key="1">
    <citation type="journal article" date="2015" name="Nature">
        <title>rRNA introns, odd ribosomes, and small enigmatic genomes across a large radiation of phyla.</title>
        <authorList>
            <person name="Brown C.T."/>
            <person name="Hug L.A."/>
            <person name="Thomas B.C."/>
            <person name="Sharon I."/>
            <person name="Castelle C.J."/>
            <person name="Singh A."/>
            <person name="Wilkins M.J."/>
            <person name="Williams K.H."/>
            <person name="Banfield J.F."/>
        </authorList>
    </citation>
    <scope>NUCLEOTIDE SEQUENCE [LARGE SCALE GENOMIC DNA]</scope>
</reference>
<feature type="non-terminal residue" evidence="2">
    <location>
        <position position="226"/>
    </location>
</feature>
<feature type="transmembrane region" description="Helical" evidence="1">
    <location>
        <begin position="32"/>
        <end position="49"/>
    </location>
</feature>
<dbReference type="PANTHER" id="PTHR31272">
    <property type="entry name" value="CYTOCHROME C-TYPE BIOGENESIS PROTEIN HI_1454-RELATED"/>
    <property type="match status" value="1"/>
</dbReference>
<feature type="transmembrane region" description="Helical" evidence="1">
    <location>
        <begin position="113"/>
        <end position="136"/>
    </location>
</feature>
<gene>
    <name evidence="2" type="ORF">UU78_C0088G0001</name>
</gene>
<protein>
    <recommendedName>
        <fullName evidence="4">Cytochrome C biogenesis protein transmembrane domain-containing protein</fullName>
    </recommendedName>
</protein>
<dbReference type="AlphaFoldDB" id="A0A0G1A1V3"/>
<dbReference type="InterPro" id="IPR051790">
    <property type="entry name" value="Cytochrome_c-biogenesis_DsbD"/>
</dbReference>
<keyword evidence="1" id="KW-1133">Transmembrane helix</keyword>
<dbReference type="EMBL" id="LCBY01000088">
    <property type="protein sequence ID" value="KKS19348.1"/>
    <property type="molecule type" value="Genomic_DNA"/>
</dbReference>
<name>A0A0G1A1V3_9BACT</name>
<evidence type="ECO:0008006" key="4">
    <source>
        <dbReference type="Google" id="ProtNLM"/>
    </source>
</evidence>